<gene>
    <name evidence="3" type="ORF">Pla111_14780</name>
</gene>
<name>A0A5C5WDT3_9BACT</name>
<feature type="signal peptide" evidence="1">
    <location>
        <begin position="1"/>
        <end position="20"/>
    </location>
</feature>
<feature type="domain" description="DUF4384" evidence="2">
    <location>
        <begin position="45"/>
        <end position="125"/>
    </location>
</feature>
<dbReference type="OrthoDB" id="1491023at2"/>
<comment type="caution">
    <text evidence="3">The sequence shown here is derived from an EMBL/GenBank/DDBJ whole genome shotgun (WGS) entry which is preliminary data.</text>
</comment>
<dbReference type="Proteomes" id="UP000318995">
    <property type="component" value="Unassembled WGS sequence"/>
</dbReference>
<reference evidence="3 4" key="1">
    <citation type="submission" date="2019-02" db="EMBL/GenBank/DDBJ databases">
        <title>Deep-cultivation of Planctomycetes and their phenomic and genomic characterization uncovers novel biology.</title>
        <authorList>
            <person name="Wiegand S."/>
            <person name="Jogler M."/>
            <person name="Boedeker C."/>
            <person name="Pinto D."/>
            <person name="Vollmers J."/>
            <person name="Rivas-Marin E."/>
            <person name="Kohn T."/>
            <person name="Peeters S.H."/>
            <person name="Heuer A."/>
            <person name="Rast P."/>
            <person name="Oberbeckmann S."/>
            <person name="Bunk B."/>
            <person name="Jeske O."/>
            <person name="Meyerdierks A."/>
            <person name="Storesund J.E."/>
            <person name="Kallscheuer N."/>
            <person name="Luecker S."/>
            <person name="Lage O.M."/>
            <person name="Pohl T."/>
            <person name="Merkel B.J."/>
            <person name="Hornburger P."/>
            <person name="Mueller R.-W."/>
            <person name="Bruemmer F."/>
            <person name="Labrenz M."/>
            <person name="Spormann A.M."/>
            <person name="Op Den Camp H."/>
            <person name="Overmann J."/>
            <person name="Amann R."/>
            <person name="Jetten M.S.M."/>
            <person name="Mascher T."/>
            <person name="Medema M.H."/>
            <person name="Devos D.P."/>
            <person name="Kaster A.-K."/>
            <person name="Ovreas L."/>
            <person name="Rohde M."/>
            <person name="Galperin M.Y."/>
            <person name="Jogler C."/>
        </authorList>
    </citation>
    <scope>NUCLEOTIDE SEQUENCE [LARGE SCALE GENOMIC DNA]</scope>
    <source>
        <strain evidence="3 4">Pla111</strain>
    </source>
</reference>
<evidence type="ECO:0000259" key="2">
    <source>
        <dbReference type="Pfam" id="PF14326"/>
    </source>
</evidence>
<dbReference type="AlphaFoldDB" id="A0A5C5WDT3"/>
<keyword evidence="4" id="KW-1185">Reference proteome</keyword>
<evidence type="ECO:0000256" key="1">
    <source>
        <dbReference type="SAM" id="SignalP"/>
    </source>
</evidence>
<dbReference type="RefSeq" id="WP_146572742.1">
    <property type="nucleotide sequence ID" value="NZ_SJPH01000002.1"/>
</dbReference>
<dbReference type="EMBL" id="SJPH01000002">
    <property type="protein sequence ID" value="TWT47852.1"/>
    <property type="molecule type" value="Genomic_DNA"/>
</dbReference>
<sequence length="174" mass="18192" precursor="true">MNACSLGTIALLLTSVVAGADSPIFAELAPEAAAFRAELDHADGVYRDGEFLRVRFQANQPLHVYVLYHQADGNAVMVFPNAGRPDSRLNQAGLQELPARDDVVQCVIRGPFTEEAVQIVASAEPIAALEAALTDSPEAVPVITSSQIDAVCAAHAASEGLAAQVLTVSSPAKE</sequence>
<feature type="chain" id="PRO_5022885073" description="DUF4384 domain-containing protein" evidence="1">
    <location>
        <begin position="21"/>
        <end position="174"/>
    </location>
</feature>
<keyword evidence="1" id="KW-0732">Signal</keyword>
<protein>
    <recommendedName>
        <fullName evidence="2">DUF4384 domain-containing protein</fullName>
    </recommendedName>
</protein>
<dbReference type="Pfam" id="PF14326">
    <property type="entry name" value="DUF4384"/>
    <property type="match status" value="1"/>
</dbReference>
<evidence type="ECO:0000313" key="3">
    <source>
        <dbReference type="EMBL" id="TWT47852.1"/>
    </source>
</evidence>
<dbReference type="InterPro" id="IPR025493">
    <property type="entry name" value="DUF4384"/>
</dbReference>
<proteinExistence type="predicted"/>
<organism evidence="3 4">
    <name type="scientific">Botrimarina hoheduenensis</name>
    <dbReference type="NCBI Taxonomy" id="2528000"/>
    <lineage>
        <taxon>Bacteria</taxon>
        <taxon>Pseudomonadati</taxon>
        <taxon>Planctomycetota</taxon>
        <taxon>Planctomycetia</taxon>
        <taxon>Pirellulales</taxon>
        <taxon>Lacipirellulaceae</taxon>
        <taxon>Botrimarina</taxon>
    </lineage>
</organism>
<accession>A0A5C5WDT3</accession>
<evidence type="ECO:0000313" key="4">
    <source>
        <dbReference type="Proteomes" id="UP000318995"/>
    </source>
</evidence>